<feature type="domain" description="FAM212" evidence="16">
    <location>
        <begin position="486"/>
        <end position="529"/>
    </location>
</feature>
<evidence type="ECO:0000256" key="5">
    <source>
        <dbReference type="ARBA" id="ARBA00022989"/>
    </source>
</evidence>
<evidence type="ECO:0000256" key="9">
    <source>
        <dbReference type="ARBA" id="ARBA00046852"/>
    </source>
</evidence>
<accession>A0A6G1PID5</accession>
<feature type="region of interest" description="Disordered" evidence="12">
    <location>
        <begin position="319"/>
        <end position="428"/>
    </location>
</feature>
<dbReference type="PRINTS" id="PR01518">
    <property type="entry name" value="KV43CHANNEL"/>
</dbReference>
<keyword evidence="6 13" id="KW-0472">Membrane</keyword>
<dbReference type="InterPro" id="IPR005821">
    <property type="entry name" value="Ion_trans_dom"/>
</dbReference>
<evidence type="ECO:0000256" key="6">
    <source>
        <dbReference type="ARBA" id="ARBA00023136"/>
    </source>
</evidence>
<feature type="domain" description="Ion transport" evidence="14">
    <location>
        <begin position="11"/>
        <end position="60"/>
    </location>
</feature>
<dbReference type="PANTHER" id="PTHR28615:SF2">
    <property type="entry name" value="PAK4-INHIBITOR INKA2"/>
    <property type="match status" value="1"/>
</dbReference>
<protein>
    <recommendedName>
        <fullName evidence="11">PAK4-inhibitor INKA2</fullName>
    </recommendedName>
    <alternativeName>
        <fullName evidence="10">PAK4-inhibitor inka2</fullName>
    </alternativeName>
</protein>
<keyword evidence="17" id="KW-0813">Transport</keyword>
<dbReference type="FunFam" id="3.30.200.20:FF:000319">
    <property type="entry name" value="Inka box actin regulator 2"/>
    <property type="match status" value="1"/>
</dbReference>
<keyword evidence="17" id="KW-0407">Ion channel</keyword>
<evidence type="ECO:0000256" key="11">
    <source>
        <dbReference type="ARBA" id="ARBA00072461"/>
    </source>
</evidence>
<dbReference type="Gene3D" id="1.10.287.70">
    <property type="match status" value="1"/>
</dbReference>
<keyword evidence="7" id="KW-0539">Nucleus</keyword>
<dbReference type="SUPFAM" id="SSF81324">
    <property type="entry name" value="Voltage-gated potassium channels"/>
    <property type="match status" value="1"/>
</dbReference>
<feature type="compositionally biased region" description="Polar residues" evidence="12">
    <location>
        <begin position="367"/>
        <end position="382"/>
    </location>
</feature>
<feature type="region of interest" description="Disordered" evidence="12">
    <location>
        <begin position="250"/>
        <end position="270"/>
    </location>
</feature>
<dbReference type="Proteomes" id="UP000503349">
    <property type="component" value="Chromosome 5"/>
</dbReference>
<dbReference type="InterPro" id="IPR024587">
    <property type="entry name" value="K_chnl_volt-dep_Kv4_C"/>
</dbReference>
<feature type="compositionally biased region" description="Basic and acidic residues" evidence="12">
    <location>
        <begin position="544"/>
        <end position="557"/>
    </location>
</feature>
<keyword evidence="18" id="KW-1185">Reference proteome</keyword>
<dbReference type="Gene3D" id="3.30.200.20">
    <property type="entry name" value="Phosphorylase Kinase, domain 1"/>
    <property type="match status" value="1"/>
</dbReference>
<comment type="subunit">
    <text evidence="9">Interacts with PAK4.</text>
</comment>
<comment type="similarity">
    <text evidence="3">Belongs to the INKA family.</text>
</comment>
<dbReference type="FunFam" id="1.10.287.70:FF:000111">
    <property type="entry name" value="Potassium voltage-gated channel subfamily D member 3"/>
    <property type="match status" value="1"/>
</dbReference>
<comment type="function">
    <text evidence="8">Inhibitor of the serine/threonine-protein kinase PAK4. Acts by binding PAK4 in a substrate-like manner, inhibiting the protein kinase activity.</text>
</comment>
<feature type="compositionally biased region" description="Low complexity" evidence="12">
    <location>
        <begin position="161"/>
        <end position="170"/>
    </location>
</feature>
<reference evidence="17 18" key="1">
    <citation type="submission" date="2019-02" db="EMBL/GenBank/DDBJ databases">
        <title>Opniocepnalus argus genome.</title>
        <authorList>
            <person name="Zhou C."/>
            <person name="Xiao S."/>
        </authorList>
    </citation>
    <scope>NUCLEOTIDE SEQUENCE [LARGE SCALE GENOMIC DNA]</scope>
    <source>
        <strain evidence="17">OARG1902GOOAL</strain>
        <tissue evidence="17">Muscle</tissue>
    </source>
</reference>
<reference evidence="18" key="2">
    <citation type="submission" date="2019-02" db="EMBL/GenBank/DDBJ databases">
        <title>Opniocepnalus argus Var Kimnra genome.</title>
        <authorList>
            <person name="Zhou C."/>
            <person name="Xiao S."/>
        </authorList>
    </citation>
    <scope>NUCLEOTIDE SEQUENCE [LARGE SCALE GENOMIC DNA]</scope>
</reference>
<evidence type="ECO:0000256" key="1">
    <source>
        <dbReference type="ARBA" id="ARBA00004123"/>
    </source>
</evidence>
<evidence type="ECO:0000256" key="12">
    <source>
        <dbReference type="SAM" id="MobiDB-lite"/>
    </source>
</evidence>
<evidence type="ECO:0000256" key="4">
    <source>
        <dbReference type="ARBA" id="ARBA00022692"/>
    </source>
</evidence>
<feature type="compositionally biased region" description="Pro residues" evidence="12">
    <location>
        <begin position="445"/>
        <end position="456"/>
    </location>
</feature>
<dbReference type="EMBL" id="CM015716">
    <property type="protein sequence ID" value="KAF3690091.1"/>
    <property type="molecule type" value="Genomic_DNA"/>
</dbReference>
<evidence type="ECO:0000256" key="3">
    <source>
        <dbReference type="ARBA" id="ARBA00008302"/>
    </source>
</evidence>
<evidence type="ECO:0000256" key="7">
    <source>
        <dbReference type="ARBA" id="ARBA00023242"/>
    </source>
</evidence>
<dbReference type="GO" id="GO:0005249">
    <property type="term" value="F:voltage-gated potassium channel activity"/>
    <property type="evidence" value="ECO:0007669"/>
    <property type="project" value="InterPro"/>
</dbReference>
<name>A0A6G1PID5_CHAAH</name>
<gene>
    <name evidence="17" type="ORF">EXN66_Car005763</name>
</gene>
<evidence type="ECO:0000259" key="14">
    <source>
        <dbReference type="Pfam" id="PF00520"/>
    </source>
</evidence>
<feature type="region of interest" description="Disordered" evidence="12">
    <location>
        <begin position="530"/>
        <end position="561"/>
    </location>
</feature>
<evidence type="ECO:0000313" key="18">
    <source>
        <dbReference type="Proteomes" id="UP000503349"/>
    </source>
</evidence>
<dbReference type="InterPro" id="IPR004056">
    <property type="entry name" value="K_chnl_volt-dep_Kv4.3"/>
</dbReference>
<organism evidence="17 18">
    <name type="scientific">Channa argus</name>
    <name type="common">Northern snakehead</name>
    <name type="synonym">Ophicephalus argus</name>
    <dbReference type="NCBI Taxonomy" id="215402"/>
    <lineage>
        <taxon>Eukaryota</taxon>
        <taxon>Metazoa</taxon>
        <taxon>Chordata</taxon>
        <taxon>Craniata</taxon>
        <taxon>Vertebrata</taxon>
        <taxon>Euteleostomi</taxon>
        <taxon>Actinopterygii</taxon>
        <taxon>Neopterygii</taxon>
        <taxon>Teleostei</taxon>
        <taxon>Neoteleostei</taxon>
        <taxon>Acanthomorphata</taxon>
        <taxon>Anabantaria</taxon>
        <taxon>Anabantiformes</taxon>
        <taxon>Channoidei</taxon>
        <taxon>Channidae</taxon>
        <taxon>Channa</taxon>
    </lineage>
</organism>
<dbReference type="InterPro" id="IPR039201">
    <property type="entry name" value="Inka"/>
</dbReference>
<feature type="compositionally biased region" description="Basic and acidic residues" evidence="12">
    <location>
        <begin position="408"/>
        <end position="426"/>
    </location>
</feature>
<proteinExistence type="inferred from homology"/>
<dbReference type="AlphaFoldDB" id="A0A6G1PID5"/>
<feature type="region of interest" description="Disordered" evidence="12">
    <location>
        <begin position="439"/>
        <end position="458"/>
    </location>
</feature>
<dbReference type="GO" id="GO:0008076">
    <property type="term" value="C:voltage-gated potassium channel complex"/>
    <property type="evidence" value="ECO:0007669"/>
    <property type="project" value="InterPro"/>
</dbReference>
<dbReference type="GO" id="GO:0019901">
    <property type="term" value="F:protein kinase binding"/>
    <property type="evidence" value="ECO:0007669"/>
    <property type="project" value="TreeGrafter"/>
</dbReference>
<feature type="domain" description="Potassium channel voltage dependent Kv4 C-terminal" evidence="15">
    <location>
        <begin position="117"/>
        <end position="190"/>
    </location>
</feature>
<feature type="compositionally biased region" description="Low complexity" evidence="12">
    <location>
        <begin position="337"/>
        <end position="346"/>
    </location>
</feature>
<dbReference type="InterPro" id="IPR029267">
    <property type="entry name" value="FAM212"/>
</dbReference>
<dbReference type="GO" id="GO:0030291">
    <property type="term" value="F:protein serine/threonine kinase inhibitor activity"/>
    <property type="evidence" value="ECO:0007669"/>
    <property type="project" value="InterPro"/>
</dbReference>
<dbReference type="PANTHER" id="PTHR28615">
    <property type="entry name" value="PAK4-INHIBITOR INKA1-RELATED"/>
    <property type="match status" value="1"/>
</dbReference>
<evidence type="ECO:0000259" key="15">
    <source>
        <dbReference type="Pfam" id="PF11879"/>
    </source>
</evidence>
<feature type="transmembrane region" description="Helical" evidence="13">
    <location>
        <begin position="29"/>
        <end position="50"/>
    </location>
</feature>
<keyword evidence="17" id="KW-0406">Ion transport</keyword>
<comment type="subcellular location">
    <subcellularLocation>
        <location evidence="2">Membrane</location>
        <topology evidence="2">Multi-pass membrane protein</topology>
    </subcellularLocation>
    <subcellularLocation>
        <location evidence="1">Nucleus</location>
    </subcellularLocation>
</comment>
<evidence type="ECO:0000313" key="17">
    <source>
        <dbReference type="EMBL" id="KAF3690091.1"/>
    </source>
</evidence>
<evidence type="ECO:0000256" key="10">
    <source>
        <dbReference type="ARBA" id="ARBA00070090"/>
    </source>
</evidence>
<feature type="region of interest" description="Disordered" evidence="12">
    <location>
        <begin position="161"/>
        <end position="200"/>
    </location>
</feature>
<feature type="compositionally biased region" description="Low complexity" evidence="12">
    <location>
        <begin position="390"/>
        <end position="406"/>
    </location>
</feature>
<keyword evidence="4 13" id="KW-0812">Transmembrane</keyword>
<evidence type="ECO:0000256" key="13">
    <source>
        <dbReference type="SAM" id="Phobius"/>
    </source>
</evidence>
<dbReference type="Pfam" id="PF00520">
    <property type="entry name" value="Ion_trans"/>
    <property type="match status" value="1"/>
</dbReference>
<evidence type="ECO:0000259" key="16">
    <source>
        <dbReference type="Pfam" id="PF15342"/>
    </source>
</evidence>
<evidence type="ECO:0000256" key="2">
    <source>
        <dbReference type="ARBA" id="ARBA00004141"/>
    </source>
</evidence>
<keyword evidence="5 13" id="KW-1133">Transmembrane helix</keyword>
<dbReference type="GO" id="GO:0005634">
    <property type="term" value="C:nucleus"/>
    <property type="evidence" value="ECO:0007669"/>
    <property type="project" value="UniProtKB-SubCell"/>
</dbReference>
<dbReference type="Pfam" id="PF15342">
    <property type="entry name" value="FAM212"/>
    <property type="match status" value="1"/>
</dbReference>
<dbReference type="Pfam" id="PF11879">
    <property type="entry name" value="DUF3399"/>
    <property type="match status" value="1"/>
</dbReference>
<evidence type="ECO:0000256" key="8">
    <source>
        <dbReference type="ARBA" id="ARBA00045406"/>
    </source>
</evidence>
<sequence>MSAYVALYLQNVLITIYGDMVPKTIAGKIFGSICSLSGVLVIALPVPVIVSNFSRIYHQNQRADKRRAQKKARLTRIRIAKSGSANAFLQSKRNGLLNELLELTGTEEDERKLIKSTSLLESQHHHLLYCLEKTTAHEFVDEQMYEQNCLETAMQTYPSCSPSTSSQNSSVGTCCSRRVKRDPPLPSASVPSAHPIPRHQGPLQELSAIHIQCGDPPSHTTSRSNLNLKTDEIGRIKCKGGRITTAIISLPKPPALTPDGDGLHGPPQRRLPPPTGIQTTLSMKEAGDGLHAQMNSMMGALQELKLLQVQTALENLDISGRPINRGTPHPVAPVPPETSSSASAASVKDHGPCSFRQTMPKELGPSLMSSPRLSLDSRNTFSQEDHSPSRNRSSLGTSSSSASSLDSESERSARTARSENDLESIPRRWSGYTAPQVDFYGPTVGNPPPEPYPHPQAPCRAQVVDLPSILYSLSREGPSLDSDYSQDSADDASDWTSSLMSRSRNRQPLVLGDNVFADLVGNWLDLPEVEREEVEDEERRKRRDERTADGGLDRPDTPAHPLRLSRSQEICRKFSLTTNIFKKFLRSVRPDRDKLLKERPGWMAPELPQGDLLKRSKKVTPKSSKGSFYLPFWANGQQGKGRLCPHLVDAERSQQHFPQFHPPPYAGIYLDRRQTETGLEKMQPLFDYNTAVWV</sequence>